<dbReference type="PANTHER" id="PTHR33886:SF8">
    <property type="entry name" value="UNSATURATED RHAMNOGALACTURONAN HYDROLASE (EUROFUNG)"/>
    <property type="match status" value="1"/>
</dbReference>
<dbReference type="InterPro" id="IPR010905">
    <property type="entry name" value="Glyco_hydro_88"/>
</dbReference>
<dbReference type="Proteomes" id="UP000664369">
    <property type="component" value="Unassembled WGS sequence"/>
</dbReference>
<dbReference type="Pfam" id="PF07470">
    <property type="entry name" value="Glyco_hydro_88"/>
    <property type="match status" value="1"/>
</dbReference>
<dbReference type="InterPro" id="IPR012341">
    <property type="entry name" value="6hp_glycosidase-like_sf"/>
</dbReference>
<evidence type="ECO:0000256" key="2">
    <source>
        <dbReference type="SAM" id="SignalP"/>
    </source>
</evidence>
<reference evidence="3 4" key="1">
    <citation type="submission" date="2021-03" db="EMBL/GenBank/DDBJ databases">
        <authorList>
            <person name="Kim M.K."/>
        </authorList>
    </citation>
    <scope>NUCLEOTIDE SEQUENCE [LARGE SCALE GENOMIC DNA]</scope>
    <source>
        <strain evidence="3 4">BT442</strain>
    </source>
</reference>
<dbReference type="InterPro" id="IPR052043">
    <property type="entry name" value="PolySaccharide_Degr_Enz"/>
</dbReference>
<name>A0ABS3QHG8_9BACT</name>
<feature type="signal peptide" evidence="2">
    <location>
        <begin position="1"/>
        <end position="32"/>
    </location>
</feature>
<keyword evidence="1 3" id="KW-0378">Hydrolase</keyword>
<sequence>MRKAKIINKAKATGLALAIGATLLACPPAALAQTPAPTAAPITIPATAKWSERMALSVLKRSPWLQDPALGDSWGYTQGLLMHALEALEHQNHDPRLRTALQQYGDKMVDAQGEIHNKDYKPLDNSLDNINSGKLLFQLYTDTKQEKYKIALQKLHTELQQQPKTSDGGYWHKKKYPSQMWLDGAYMASPFVAQYAAYFKEPAGFDEAAKQLLLLDKHLRDPKTGLLYHGWDEKHVQAWANPQTGQSPNFWGRAIGWYGMALVDVLDYLPAKHPDRPKLVQVLDQLAVAIQKYQDPASGLWYQVVDKGGQPGNYLEASASGMFVYTLAKGVNKGYLNKKYRPVAQKGFDGITSKLIKTQPDGELNLLQVCEVAGLGPGTERNGSYEYYVGERIKINDLKGVGPFILASLELNK</sequence>
<dbReference type="PROSITE" id="PS51257">
    <property type="entry name" value="PROKAR_LIPOPROTEIN"/>
    <property type="match status" value="1"/>
</dbReference>
<feature type="chain" id="PRO_5047526406" evidence="2">
    <location>
        <begin position="33"/>
        <end position="413"/>
    </location>
</feature>
<evidence type="ECO:0000256" key="1">
    <source>
        <dbReference type="ARBA" id="ARBA00022801"/>
    </source>
</evidence>
<dbReference type="InterPro" id="IPR008928">
    <property type="entry name" value="6-hairpin_glycosidase_sf"/>
</dbReference>
<protein>
    <submittedName>
        <fullName evidence="3">Glycoside hydrolase family 88 protein</fullName>
    </submittedName>
</protein>
<proteinExistence type="predicted"/>
<gene>
    <name evidence="3" type="ORF">J4E00_13965</name>
</gene>
<accession>A0ABS3QHG8</accession>
<evidence type="ECO:0000313" key="3">
    <source>
        <dbReference type="EMBL" id="MBO2010165.1"/>
    </source>
</evidence>
<dbReference type="GO" id="GO:0016787">
    <property type="term" value="F:hydrolase activity"/>
    <property type="evidence" value="ECO:0007669"/>
    <property type="project" value="UniProtKB-KW"/>
</dbReference>
<evidence type="ECO:0000313" key="4">
    <source>
        <dbReference type="Proteomes" id="UP000664369"/>
    </source>
</evidence>
<dbReference type="EMBL" id="JAGETZ010000005">
    <property type="protein sequence ID" value="MBO2010165.1"/>
    <property type="molecule type" value="Genomic_DNA"/>
</dbReference>
<keyword evidence="4" id="KW-1185">Reference proteome</keyword>
<dbReference type="SUPFAM" id="SSF48208">
    <property type="entry name" value="Six-hairpin glycosidases"/>
    <property type="match status" value="1"/>
</dbReference>
<dbReference type="PANTHER" id="PTHR33886">
    <property type="entry name" value="UNSATURATED RHAMNOGALACTURONAN HYDROLASE (EUROFUNG)"/>
    <property type="match status" value="1"/>
</dbReference>
<keyword evidence="2" id="KW-0732">Signal</keyword>
<organism evidence="3 4">
    <name type="scientific">Hymenobacter negativus</name>
    <dbReference type="NCBI Taxonomy" id="2795026"/>
    <lineage>
        <taxon>Bacteria</taxon>
        <taxon>Pseudomonadati</taxon>
        <taxon>Bacteroidota</taxon>
        <taxon>Cytophagia</taxon>
        <taxon>Cytophagales</taxon>
        <taxon>Hymenobacteraceae</taxon>
        <taxon>Hymenobacter</taxon>
    </lineage>
</organism>
<dbReference type="RefSeq" id="WP_208175792.1">
    <property type="nucleotide sequence ID" value="NZ_JAGETZ010000005.1"/>
</dbReference>
<comment type="caution">
    <text evidence="3">The sequence shown here is derived from an EMBL/GenBank/DDBJ whole genome shotgun (WGS) entry which is preliminary data.</text>
</comment>
<dbReference type="Gene3D" id="1.50.10.10">
    <property type="match status" value="1"/>
</dbReference>